<dbReference type="InterPro" id="IPR000073">
    <property type="entry name" value="AB_hydrolase_1"/>
</dbReference>
<dbReference type="Pfam" id="PF08386">
    <property type="entry name" value="Abhydrolase_4"/>
    <property type="match status" value="1"/>
</dbReference>
<evidence type="ECO:0000259" key="2">
    <source>
        <dbReference type="Pfam" id="PF08386"/>
    </source>
</evidence>
<feature type="domain" description="Peptidase S33 tripeptidyl aminopeptidase-like C-terminal" evidence="2">
    <location>
        <begin position="275"/>
        <end position="337"/>
    </location>
</feature>
<dbReference type="AlphaFoldDB" id="A0A940PTY7"/>
<dbReference type="InterPro" id="IPR050471">
    <property type="entry name" value="AB_hydrolase"/>
</dbReference>
<proteinExistence type="predicted"/>
<dbReference type="PANTHER" id="PTHR43433">
    <property type="entry name" value="HYDROLASE, ALPHA/BETA FOLD FAMILY PROTEIN"/>
    <property type="match status" value="1"/>
</dbReference>
<dbReference type="RefSeq" id="WP_209705118.1">
    <property type="nucleotide sequence ID" value="NZ_JAFIDA010000001.1"/>
</dbReference>
<dbReference type="InterPro" id="IPR029058">
    <property type="entry name" value="AB_hydrolase_fold"/>
</dbReference>
<evidence type="ECO:0000313" key="4">
    <source>
        <dbReference type="Proteomes" id="UP000675163"/>
    </source>
</evidence>
<accession>A0A940PTY7</accession>
<dbReference type="Gene3D" id="3.40.50.1820">
    <property type="entry name" value="alpha/beta hydrolase"/>
    <property type="match status" value="1"/>
</dbReference>
<dbReference type="PANTHER" id="PTHR43433:SF5">
    <property type="entry name" value="AB HYDROLASE-1 DOMAIN-CONTAINING PROTEIN"/>
    <property type="match status" value="1"/>
</dbReference>
<reference evidence="3" key="1">
    <citation type="submission" date="2021-02" db="EMBL/GenBank/DDBJ databases">
        <title>Sequencing the genomes of 1000 actinobacteria strains.</title>
        <authorList>
            <person name="Klenk H.-P."/>
        </authorList>
    </citation>
    <scope>NUCLEOTIDE SEQUENCE</scope>
    <source>
        <strain evidence="3">DSM 22850</strain>
    </source>
</reference>
<dbReference type="EMBL" id="JAFIDA010000001">
    <property type="protein sequence ID" value="MBP1326165.1"/>
    <property type="molecule type" value="Genomic_DNA"/>
</dbReference>
<name>A0A940PTY7_9MICO</name>
<dbReference type="SUPFAM" id="SSF53474">
    <property type="entry name" value="alpha/beta-Hydrolases"/>
    <property type="match status" value="1"/>
</dbReference>
<protein>
    <submittedName>
        <fullName evidence="3">Pimeloyl-ACP methyl ester carboxylesterase</fullName>
    </submittedName>
</protein>
<dbReference type="GO" id="GO:0003824">
    <property type="term" value="F:catalytic activity"/>
    <property type="evidence" value="ECO:0007669"/>
    <property type="project" value="UniProtKB-ARBA"/>
</dbReference>
<feature type="domain" description="AB hydrolase-1" evidence="1">
    <location>
        <begin position="32"/>
        <end position="142"/>
    </location>
</feature>
<gene>
    <name evidence="3" type="ORF">JOF28_001397</name>
</gene>
<comment type="caution">
    <text evidence="3">The sequence shown here is derived from an EMBL/GenBank/DDBJ whole genome shotgun (WGS) entry which is preliminary data.</text>
</comment>
<organism evidence="3 4">
    <name type="scientific">Leucobacter exalbidus</name>
    <dbReference type="NCBI Taxonomy" id="662960"/>
    <lineage>
        <taxon>Bacteria</taxon>
        <taxon>Bacillati</taxon>
        <taxon>Actinomycetota</taxon>
        <taxon>Actinomycetes</taxon>
        <taxon>Micrococcales</taxon>
        <taxon>Microbacteriaceae</taxon>
        <taxon>Leucobacter</taxon>
    </lineage>
</organism>
<evidence type="ECO:0000313" key="3">
    <source>
        <dbReference type="EMBL" id="MBP1326165.1"/>
    </source>
</evidence>
<dbReference type="Pfam" id="PF00561">
    <property type="entry name" value="Abhydrolase_1"/>
    <property type="match status" value="1"/>
</dbReference>
<keyword evidence="4" id="KW-1185">Reference proteome</keyword>
<dbReference type="InterPro" id="IPR013595">
    <property type="entry name" value="Pept_S33_TAP-like_C"/>
</dbReference>
<evidence type="ECO:0000259" key="1">
    <source>
        <dbReference type="Pfam" id="PF00561"/>
    </source>
</evidence>
<dbReference type="Proteomes" id="UP000675163">
    <property type="component" value="Unassembled WGS sequence"/>
</dbReference>
<sequence>MKSAGALTLPRDLSGGRSLPLAYVRSGPRSGPPVLVIPGGPGLGSVMPYQRFRAVAAKQGIDVLMVEHRGVGLSRKASDGHDLRPTDITVEEVLADLVAVLDAENIEQILVYGASYGSYLAAAFGARYPDRVSGMILDSPMLDAQGRHDTARSLNDLYWHGTAETSEHASRLRALIQRGTVSVEDTGFPVQLLHEAGGPHLVMSMLNLLERGKGARVWSWLNRLGTSDVMKPRPFLMEFDLVAHCAFTELGFGLPHDAELGPLRSDASFAALSEEWPPFEREPVDVRGALPHFNWPMLVLSGDRDLRTPRSVAEQVVQAAPHATLVPIKDHGHSALDTAQLLALQAISHLSMDPTASPSILSTLSGSRPMMARLISIRIMIAKMLPQRRS</sequence>